<dbReference type="CDD" id="cd05233">
    <property type="entry name" value="SDR_c"/>
    <property type="match status" value="1"/>
</dbReference>
<dbReference type="PANTHER" id="PTHR43639:SF1">
    <property type="entry name" value="SHORT-CHAIN DEHYDROGENASE_REDUCTASE FAMILY PROTEIN"/>
    <property type="match status" value="1"/>
</dbReference>
<dbReference type="Proteomes" id="UP000250369">
    <property type="component" value="Unassembled WGS sequence"/>
</dbReference>
<dbReference type="Pfam" id="PF13561">
    <property type="entry name" value="adh_short_C2"/>
    <property type="match status" value="1"/>
</dbReference>
<protein>
    <recommendedName>
        <fullName evidence="5">Short-chain dehydrogenase</fullName>
    </recommendedName>
</protein>
<proteinExistence type="inferred from homology"/>
<comment type="caution">
    <text evidence="3">The sequence shown here is derived from an EMBL/GenBank/DDBJ whole genome shotgun (WGS) entry which is preliminary data.</text>
</comment>
<accession>A0A329LSH7</accession>
<sequence>MDEGNFGEYGCCQGRVYRNTGHPGSWNGPNRRADSEIPVRRPEFFAVIRIGLGKPQKVMARGDSMPGRLKGKSVVITGGTKGIGKGIARMIAAEGANLVIGGRNERDGRKFVDEISSLYGTEAVFIHGDLSQVANCRKLMDTCVEKYGKIDGLINNAGIFPRASLLETDEELYDRIFDVNAKSAFFCSKYAVIAMKKSGGGSIIHMGSTHGYKGSERLAAYACSKGALHTLSKHIAGQYARDRIRSNWITVGWVASEGEMELLAKEGTSMAELESIAKEAIPSGRLQTNEDMAYGVIYLLSDESSQVTGTDLHITGAFNL</sequence>
<dbReference type="InterPro" id="IPR002347">
    <property type="entry name" value="SDR_fam"/>
</dbReference>
<comment type="similarity">
    <text evidence="1">Belongs to the short-chain dehydrogenases/reductases (SDR) family.</text>
</comment>
<dbReference type="InterPro" id="IPR020904">
    <property type="entry name" value="Sc_DH/Rdtase_CS"/>
</dbReference>
<dbReference type="InterPro" id="IPR036291">
    <property type="entry name" value="NAD(P)-bd_dom_sf"/>
</dbReference>
<name>A0A329LSH7_9BACL</name>
<evidence type="ECO:0000256" key="2">
    <source>
        <dbReference type="ARBA" id="ARBA00023002"/>
    </source>
</evidence>
<keyword evidence="2" id="KW-0560">Oxidoreductase</keyword>
<dbReference type="PANTHER" id="PTHR43639">
    <property type="entry name" value="OXIDOREDUCTASE, SHORT-CHAIN DEHYDROGENASE/REDUCTASE FAMILY (AFU_ORTHOLOGUE AFUA_5G02870)"/>
    <property type="match status" value="1"/>
</dbReference>
<dbReference type="SUPFAM" id="SSF51735">
    <property type="entry name" value="NAD(P)-binding Rossmann-fold domains"/>
    <property type="match status" value="1"/>
</dbReference>
<dbReference type="GO" id="GO:0008206">
    <property type="term" value="P:bile acid metabolic process"/>
    <property type="evidence" value="ECO:0007669"/>
    <property type="project" value="UniProtKB-ARBA"/>
</dbReference>
<organism evidence="3 4">
    <name type="scientific">Paenibacillus contaminans</name>
    <dbReference type="NCBI Taxonomy" id="450362"/>
    <lineage>
        <taxon>Bacteria</taxon>
        <taxon>Bacillati</taxon>
        <taxon>Bacillota</taxon>
        <taxon>Bacilli</taxon>
        <taxon>Bacillales</taxon>
        <taxon>Paenibacillaceae</taxon>
        <taxon>Paenibacillus</taxon>
    </lineage>
</organism>
<dbReference type="PROSITE" id="PS00061">
    <property type="entry name" value="ADH_SHORT"/>
    <property type="match status" value="1"/>
</dbReference>
<dbReference type="PRINTS" id="PR00080">
    <property type="entry name" value="SDRFAMILY"/>
</dbReference>
<dbReference type="PRINTS" id="PR00081">
    <property type="entry name" value="GDHRDH"/>
</dbReference>
<gene>
    <name evidence="3" type="ORF">DQG23_36890</name>
</gene>
<dbReference type="EMBL" id="QMFB01000040">
    <property type="protein sequence ID" value="RAV10895.1"/>
    <property type="molecule type" value="Genomic_DNA"/>
</dbReference>
<keyword evidence="4" id="KW-1185">Reference proteome</keyword>
<evidence type="ECO:0000256" key="1">
    <source>
        <dbReference type="ARBA" id="ARBA00006484"/>
    </source>
</evidence>
<dbReference type="Gene3D" id="3.40.50.720">
    <property type="entry name" value="NAD(P)-binding Rossmann-like Domain"/>
    <property type="match status" value="1"/>
</dbReference>
<reference evidence="3 4" key="1">
    <citation type="journal article" date="2009" name="Int. J. Syst. Evol. Microbiol.">
        <title>Paenibacillus contaminans sp. nov., isolated from a contaminated laboratory plate.</title>
        <authorList>
            <person name="Chou J.H."/>
            <person name="Lee J.H."/>
            <person name="Lin M.C."/>
            <person name="Chang P.S."/>
            <person name="Arun A.B."/>
            <person name="Young C.C."/>
            <person name="Chen W.M."/>
        </authorList>
    </citation>
    <scope>NUCLEOTIDE SEQUENCE [LARGE SCALE GENOMIC DNA]</scope>
    <source>
        <strain evidence="3 4">CKOBP-6</strain>
    </source>
</reference>
<evidence type="ECO:0008006" key="5">
    <source>
        <dbReference type="Google" id="ProtNLM"/>
    </source>
</evidence>
<dbReference type="FunFam" id="3.40.50.720:FF:000084">
    <property type="entry name" value="Short-chain dehydrogenase reductase"/>
    <property type="match status" value="1"/>
</dbReference>
<dbReference type="GO" id="GO:0016491">
    <property type="term" value="F:oxidoreductase activity"/>
    <property type="evidence" value="ECO:0007669"/>
    <property type="project" value="UniProtKB-KW"/>
</dbReference>
<dbReference type="AlphaFoldDB" id="A0A329LSH7"/>
<evidence type="ECO:0000313" key="4">
    <source>
        <dbReference type="Proteomes" id="UP000250369"/>
    </source>
</evidence>
<evidence type="ECO:0000313" key="3">
    <source>
        <dbReference type="EMBL" id="RAV10895.1"/>
    </source>
</evidence>